<reference evidence="1" key="1">
    <citation type="journal article" date="2020" name="Stud. Mycol.">
        <title>101 Dothideomycetes genomes: a test case for predicting lifestyles and emergence of pathogens.</title>
        <authorList>
            <person name="Haridas S."/>
            <person name="Albert R."/>
            <person name="Binder M."/>
            <person name="Bloem J."/>
            <person name="Labutti K."/>
            <person name="Salamov A."/>
            <person name="Andreopoulos B."/>
            <person name="Baker S."/>
            <person name="Barry K."/>
            <person name="Bills G."/>
            <person name="Bluhm B."/>
            <person name="Cannon C."/>
            <person name="Castanera R."/>
            <person name="Culley D."/>
            <person name="Daum C."/>
            <person name="Ezra D."/>
            <person name="Gonzalez J."/>
            <person name="Henrissat B."/>
            <person name="Kuo A."/>
            <person name="Liang C."/>
            <person name="Lipzen A."/>
            <person name="Lutzoni F."/>
            <person name="Magnuson J."/>
            <person name="Mondo S."/>
            <person name="Nolan M."/>
            <person name="Ohm R."/>
            <person name="Pangilinan J."/>
            <person name="Park H.-J."/>
            <person name="Ramirez L."/>
            <person name="Alfaro M."/>
            <person name="Sun H."/>
            <person name="Tritt A."/>
            <person name="Yoshinaga Y."/>
            <person name="Zwiers L.-H."/>
            <person name="Turgeon B."/>
            <person name="Goodwin S."/>
            <person name="Spatafora J."/>
            <person name="Crous P."/>
            <person name="Grigoriev I."/>
        </authorList>
    </citation>
    <scope>NUCLEOTIDE SEQUENCE</scope>
    <source>
        <strain evidence="1">CBS 279.74</strain>
    </source>
</reference>
<organism evidence="1 2">
    <name type="scientific">Pleomassaria siparia CBS 279.74</name>
    <dbReference type="NCBI Taxonomy" id="1314801"/>
    <lineage>
        <taxon>Eukaryota</taxon>
        <taxon>Fungi</taxon>
        <taxon>Dikarya</taxon>
        <taxon>Ascomycota</taxon>
        <taxon>Pezizomycotina</taxon>
        <taxon>Dothideomycetes</taxon>
        <taxon>Pleosporomycetidae</taxon>
        <taxon>Pleosporales</taxon>
        <taxon>Pleomassariaceae</taxon>
        <taxon>Pleomassaria</taxon>
    </lineage>
</organism>
<evidence type="ECO:0000313" key="1">
    <source>
        <dbReference type="EMBL" id="KAF2706745.1"/>
    </source>
</evidence>
<evidence type="ECO:0000313" key="2">
    <source>
        <dbReference type="Proteomes" id="UP000799428"/>
    </source>
</evidence>
<accession>A0A6G1K2J6</accession>
<dbReference type="AlphaFoldDB" id="A0A6G1K2J6"/>
<keyword evidence="2" id="KW-1185">Reference proteome</keyword>
<protein>
    <submittedName>
        <fullName evidence="1">Uncharacterized protein</fullName>
    </submittedName>
</protein>
<gene>
    <name evidence="1" type="ORF">K504DRAFT_64644</name>
</gene>
<name>A0A6G1K2J6_9PLEO</name>
<proteinExistence type="predicted"/>
<sequence>MATSSEAGSPRHVSCKLRAAAACICFRSAVRYAVSQPITTIGRQRRLKLVLHAPHSMSERVPFLPLLNSSNNP</sequence>
<dbReference type="EMBL" id="MU005775">
    <property type="protein sequence ID" value="KAF2706745.1"/>
    <property type="molecule type" value="Genomic_DNA"/>
</dbReference>
<dbReference type="Proteomes" id="UP000799428">
    <property type="component" value="Unassembled WGS sequence"/>
</dbReference>